<dbReference type="SUPFAM" id="SSF53098">
    <property type="entry name" value="Ribonuclease H-like"/>
    <property type="match status" value="1"/>
</dbReference>
<evidence type="ECO:0000256" key="5">
    <source>
        <dbReference type="ARBA" id="ARBA00023242"/>
    </source>
</evidence>
<comment type="subcellular location">
    <subcellularLocation>
        <location evidence="1">Nucleus</location>
    </subcellularLocation>
</comment>
<sequence>MSVPNSLRKLRAICIAIDVSPQRYERFIATQQNLLPKERLSVIRDVKTRWNSTHDMLERALKLQKYIDEWLKQEILLRPGSSLDSSSEDNPIAEVDFRDLKRLRLSSIEWHHLELITEMLKRFKDATSFLSQNEKPQIQYIWLMYNRLFDFLDKMTEDLDEDQENHENREWLVVVRDAAERGRSKLSKYYSRTDGDQGFLFNCATILDPTQKLTAYKDESWEPQYKHLYRGQFLTYLERYDSVE</sequence>
<dbReference type="GO" id="GO:0008270">
    <property type="term" value="F:zinc ion binding"/>
    <property type="evidence" value="ECO:0007669"/>
    <property type="project" value="UniProtKB-KW"/>
</dbReference>
<keyword evidence="3" id="KW-0863">Zinc-finger</keyword>
<dbReference type="OrthoDB" id="3782309at2759"/>
<dbReference type="AlphaFoldDB" id="E3RS06"/>
<organism evidence="7">
    <name type="scientific">Pyrenophora teres f. teres (strain 0-1)</name>
    <name type="common">Barley net blotch fungus</name>
    <name type="synonym">Drechslera teres f. teres</name>
    <dbReference type="NCBI Taxonomy" id="861557"/>
    <lineage>
        <taxon>Eukaryota</taxon>
        <taxon>Fungi</taxon>
        <taxon>Dikarya</taxon>
        <taxon>Ascomycota</taxon>
        <taxon>Pezizomycotina</taxon>
        <taxon>Dothideomycetes</taxon>
        <taxon>Pleosporomycetidae</taxon>
        <taxon>Pleosporales</taxon>
        <taxon>Pleosporineae</taxon>
        <taxon>Pleosporaceae</taxon>
        <taxon>Pyrenophora</taxon>
    </lineage>
</organism>
<evidence type="ECO:0000256" key="2">
    <source>
        <dbReference type="ARBA" id="ARBA00022723"/>
    </source>
</evidence>
<evidence type="ECO:0000313" key="7">
    <source>
        <dbReference type="Proteomes" id="UP000001067"/>
    </source>
</evidence>
<keyword evidence="2" id="KW-0479">Metal-binding</keyword>
<proteinExistence type="predicted"/>
<dbReference type="PANTHER" id="PTHR46481:SF10">
    <property type="entry name" value="ZINC FINGER BED DOMAIN-CONTAINING PROTEIN 39"/>
    <property type="match status" value="1"/>
</dbReference>
<reference evidence="6 7" key="1">
    <citation type="journal article" date="2010" name="Genome Biol.">
        <title>A first genome assembly of the barley fungal pathogen Pyrenophora teres f. teres.</title>
        <authorList>
            <person name="Ellwood S.R."/>
            <person name="Liu Z."/>
            <person name="Syme R.A."/>
            <person name="Lai Z."/>
            <person name="Hane J.K."/>
            <person name="Keiper F."/>
            <person name="Moffat C.S."/>
            <person name="Oliver R.P."/>
            <person name="Friesen T.L."/>
        </authorList>
    </citation>
    <scope>NUCLEOTIDE SEQUENCE [LARGE SCALE GENOMIC DNA]</scope>
    <source>
        <strain evidence="6 7">0-1</strain>
    </source>
</reference>
<dbReference type="Proteomes" id="UP000001067">
    <property type="component" value="Unassembled WGS sequence"/>
</dbReference>
<dbReference type="HOGENOM" id="CLU_1138501_0_0_1"/>
<dbReference type="PANTHER" id="PTHR46481">
    <property type="entry name" value="ZINC FINGER BED DOMAIN-CONTAINING PROTEIN 4"/>
    <property type="match status" value="1"/>
</dbReference>
<dbReference type="KEGG" id="pte:PTT_11656"/>
<evidence type="ECO:0000313" key="6">
    <source>
        <dbReference type="EMBL" id="EFQ91493.1"/>
    </source>
</evidence>
<dbReference type="InterPro" id="IPR012337">
    <property type="entry name" value="RNaseH-like_sf"/>
</dbReference>
<evidence type="ECO:0000256" key="4">
    <source>
        <dbReference type="ARBA" id="ARBA00022833"/>
    </source>
</evidence>
<dbReference type="eggNOG" id="KOG1121">
    <property type="taxonomic scope" value="Eukaryota"/>
</dbReference>
<keyword evidence="7" id="KW-1185">Reference proteome</keyword>
<dbReference type="GO" id="GO:0005634">
    <property type="term" value="C:nucleus"/>
    <property type="evidence" value="ECO:0007669"/>
    <property type="project" value="UniProtKB-SubCell"/>
</dbReference>
<gene>
    <name evidence="6" type="ORF">PTT_11656</name>
</gene>
<dbReference type="EMBL" id="GL534762">
    <property type="protein sequence ID" value="EFQ91493.1"/>
    <property type="molecule type" value="Genomic_DNA"/>
</dbReference>
<protein>
    <submittedName>
        <fullName evidence="6">Uncharacterized protein</fullName>
    </submittedName>
</protein>
<evidence type="ECO:0000256" key="3">
    <source>
        <dbReference type="ARBA" id="ARBA00022771"/>
    </source>
</evidence>
<keyword evidence="4" id="KW-0862">Zinc</keyword>
<keyword evidence="5" id="KW-0539">Nucleus</keyword>
<accession>E3RS06</accession>
<dbReference type="InterPro" id="IPR052035">
    <property type="entry name" value="ZnF_BED_domain_contain"/>
</dbReference>
<evidence type="ECO:0000256" key="1">
    <source>
        <dbReference type="ARBA" id="ARBA00004123"/>
    </source>
</evidence>
<name>E3RS06_PYRTT</name>